<dbReference type="RefSeq" id="WP_069007945.1">
    <property type="nucleotide sequence ID" value="NZ_CP020829.1"/>
</dbReference>
<evidence type="ECO:0000313" key="3">
    <source>
        <dbReference type="Proteomes" id="UP000352246"/>
    </source>
</evidence>
<dbReference type="Proteomes" id="UP000352246">
    <property type="component" value="Unassembled WGS sequence"/>
</dbReference>
<dbReference type="AlphaFoldDB" id="A0A3T2FN12"/>
<name>A0A3T2FN12_LISMN</name>
<evidence type="ECO:0000313" key="2">
    <source>
        <dbReference type="EMBL" id="ECH7212807.1"/>
    </source>
</evidence>
<proteinExistence type="predicted"/>
<comment type="caution">
    <text evidence="2">The sequence shown here is derived from an EMBL/GenBank/DDBJ whole genome shotgun (WGS) entry which is preliminary data.</text>
</comment>
<evidence type="ECO:0000313" key="1">
    <source>
        <dbReference type="EMBL" id="ECH7212741.1"/>
    </source>
</evidence>
<organism evidence="2 3">
    <name type="scientific">Listeria monocytogenes</name>
    <dbReference type="NCBI Taxonomy" id="1639"/>
    <lineage>
        <taxon>Bacteria</taxon>
        <taxon>Bacillati</taxon>
        <taxon>Bacillota</taxon>
        <taxon>Bacilli</taxon>
        <taxon>Bacillales</taxon>
        <taxon>Listeriaceae</taxon>
        <taxon>Listeria</taxon>
    </lineage>
</organism>
<protein>
    <submittedName>
        <fullName evidence="2">Uncharacterized protein</fullName>
    </submittedName>
</protein>
<accession>A0A3T2FN12</accession>
<reference evidence="2 3" key="1">
    <citation type="submission" date="2019-07" db="EMBL/GenBank/DDBJ databases">
        <authorList>
            <consortium name="GenomeTrakr: Next Generation Sequencing Network for Food Pathogen Tracability"/>
        </authorList>
    </citation>
    <scope>NUCLEOTIDE SEQUENCE [LARGE SCALE GENOMIC DNA]</scope>
    <source>
        <strain evidence="2 3">FDA00014472</strain>
    </source>
</reference>
<dbReference type="EMBL" id="AAISWI010000029">
    <property type="protein sequence ID" value="ECH7212741.1"/>
    <property type="molecule type" value="Genomic_DNA"/>
</dbReference>
<dbReference type="EMBL" id="AAISWI010000044">
    <property type="protein sequence ID" value="ECH7212807.1"/>
    <property type="molecule type" value="Genomic_DNA"/>
</dbReference>
<gene>
    <name evidence="1" type="ORF">FPL45_15540</name>
    <name evidence="2" type="ORF">FPL45_15915</name>
</gene>
<sequence>MTERVYSVNETFDVLKANKITSNIESVRRWLRQGEIEGVAPTSRKEGWKVTHEALERFLAERLPETIAIPETAPTNTTIDVLETNETNVVLDEEAIRAQMWVEITRKNIWEGYVQVKKLLLKQAAEHRHYSLELVEQVWERCVANSSAYKQPRINYLLDAFSFEGQRLKLDNDFASKEEQVIYAIFEYVKKHKYNK</sequence>